<dbReference type="InterPro" id="IPR013783">
    <property type="entry name" value="Ig-like_fold"/>
</dbReference>
<reference evidence="1" key="1">
    <citation type="submission" date="2021-01" db="EMBL/GenBank/DDBJ databases">
        <authorList>
            <person name="Corre E."/>
            <person name="Pelletier E."/>
            <person name="Niang G."/>
            <person name="Scheremetjew M."/>
            <person name="Finn R."/>
            <person name="Kale V."/>
            <person name="Holt S."/>
            <person name="Cochrane G."/>
            <person name="Meng A."/>
            <person name="Brown T."/>
            <person name="Cohen L."/>
        </authorList>
    </citation>
    <scope>NUCLEOTIDE SEQUENCE</scope>
    <source>
        <strain evidence="1">CCMP 2712</strain>
    </source>
</reference>
<dbReference type="Pfam" id="PF05345">
    <property type="entry name" value="He_PIG"/>
    <property type="match status" value="1"/>
</dbReference>
<sequence length="725" mass="79672">MNPADEDSGPWEEFYLVLKLQDIQNEKNKSRRQYVPVSHVLRRDKDSIQHNISDSPDIVDDISNAKLLSILRHKRHGKKSIRHLVKCKVEGSSLVFWEPQLNPLTAEKDVEVLKKPFSGRVDLNASSIVEVDHTGYEIVLHVVEFSADKTDFAIDSYCFLQAPQHIRPQTNLEDLGALLRERVAMMRPSRGLAVRYDVSVRSGGVGATLASVGQSSSGNLKSEVYDSMILVDGFIPMSCGKDVTSNRVLSSNFAVQATQLEATLKLLRSTRVGTDSSLGVLDALLEKQGVQADSPFAHTLAGASDEKEQESEEVVSSYAPHVMLDGIAGEVWDLESSKGYVALRHIHLGMAVLLPEASSATAVAMVSSEGDEYRLEEDGDLEARDLDSVQRQVMLQFATRVKPSRAGESQQGATADMSFSWSRSHDWSKSTNIGAWRLSQQGPNRCAVTLQRDRNIGVHLLCNGFVYIGGRDAVVHLASDAALVSPTRIALSEVPSLLPDLQGDEAPHHLELHKVNDVASYSLQETEHIFLFPLGKTIPPVLITVQGAGRIILSTIPELPHGLSILRQDDRSFQLIGTPMKLVDLTRYKLKAANRFGSISVNFKLQVMEKPRDLMYDTTNLELTLGKFVMTFPSNVAGTFPLRFSIHPKLPAGIKLDPQTGSIGGQLDETFDFSQPNPLSFTVTAENSVGETSSTVVFNVVPPQSSLSKNKTSPWLLPKPQMPLV</sequence>
<dbReference type="EMBL" id="HBKN01000504">
    <property type="protein sequence ID" value="CAE2191108.1"/>
    <property type="molecule type" value="Transcribed_RNA"/>
</dbReference>
<gene>
    <name evidence="1" type="ORF">GTHE00462_LOCUS419</name>
</gene>
<dbReference type="AlphaFoldDB" id="A0A7S4LZS8"/>
<organism evidence="1">
    <name type="scientific">Guillardia theta</name>
    <name type="common">Cryptophyte</name>
    <name type="synonym">Cryptomonas phi</name>
    <dbReference type="NCBI Taxonomy" id="55529"/>
    <lineage>
        <taxon>Eukaryota</taxon>
        <taxon>Cryptophyceae</taxon>
        <taxon>Pyrenomonadales</taxon>
        <taxon>Geminigeraceae</taxon>
        <taxon>Guillardia</taxon>
    </lineage>
</organism>
<evidence type="ECO:0000313" key="1">
    <source>
        <dbReference type="EMBL" id="CAE2191108.1"/>
    </source>
</evidence>
<protein>
    <submittedName>
        <fullName evidence="1">Uncharacterized protein</fullName>
    </submittedName>
</protein>
<dbReference type="Gene3D" id="2.60.40.10">
    <property type="entry name" value="Immunoglobulins"/>
    <property type="match status" value="1"/>
</dbReference>
<proteinExistence type="predicted"/>
<accession>A0A7S4LZS8</accession>
<name>A0A7S4LZS8_GUITH</name>